<dbReference type="GO" id="GO:0005975">
    <property type="term" value="P:carbohydrate metabolic process"/>
    <property type="evidence" value="ECO:0007669"/>
    <property type="project" value="InterPro"/>
</dbReference>
<dbReference type="RefSeq" id="WP_109339285.1">
    <property type="nucleotide sequence ID" value="NZ_CP029347.1"/>
</dbReference>
<evidence type="ECO:0000259" key="1">
    <source>
        <dbReference type="PROSITE" id="PS51677"/>
    </source>
</evidence>
<dbReference type="PANTHER" id="PTHR10587">
    <property type="entry name" value="GLYCOSYL TRANSFERASE-RELATED"/>
    <property type="match status" value="1"/>
</dbReference>
<dbReference type="GO" id="GO:0016810">
    <property type="term" value="F:hydrolase activity, acting on carbon-nitrogen (but not peptide) bonds"/>
    <property type="evidence" value="ECO:0007669"/>
    <property type="project" value="InterPro"/>
</dbReference>
<dbReference type="KEGG" id="salh:HMF8227_01179"/>
<proteinExistence type="predicted"/>
<gene>
    <name evidence="2" type="primary">pdaA</name>
    <name evidence="2" type="ORF">HMF8227_01179</name>
</gene>
<accession>A0A2S2E331</accession>
<dbReference type="EMBL" id="CP029347">
    <property type="protein sequence ID" value="AWL11660.1"/>
    <property type="molecule type" value="Genomic_DNA"/>
</dbReference>
<dbReference type="Gene3D" id="3.20.20.370">
    <property type="entry name" value="Glycoside hydrolase/deacetylase"/>
    <property type="match status" value="1"/>
</dbReference>
<dbReference type="Proteomes" id="UP000245728">
    <property type="component" value="Chromosome"/>
</dbReference>
<dbReference type="InterPro" id="IPR050248">
    <property type="entry name" value="Polysacc_deacetylase_ArnD"/>
</dbReference>
<dbReference type="OrthoDB" id="9784220at2"/>
<dbReference type="AlphaFoldDB" id="A0A2S2E331"/>
<dbReference type="InterPro" id="IPR002509">
    <property type="entry name" value="NODB_dom"/>
</dbReference>
<organism evidence="2 3">
    <name type="scientific">Saliniradius amylolyticus</name>
    <dbReference type="NCBI Taxonomy" id="2183582"/>
    <lineage>
        <taxon>Bacteria</taxon>
        <taxon>Pseudomonadati</taxon>
        <taxon>Pseudomonadota</taxon>
        <taxon>Gammaproteobacteria</taxon>
        <taxon>Alteromonadales</taxon>
        <taxon>Alteromonadaceae</taxon>
        <taxon>Saliniradius</taxon>
    </lineage>
</organism>
<keyword evidence="3" id="KW-1185">Reference proteome</keyword>
<dbReference type="InterPro" id="IPR011330">
    <property type="entry name" value="Glyco_hydro/deAcase_b/a-brl"/>
</dbReference>
<dbReference type="CDD" id="cd10917">
    <property type="entry name" value="CE4_NodB_like_6s_7s"/>
    <property type="match status" value="1"/>
</dbReference>
<keyword evidence="2" id="KW-0378">Hydrolase</keyword>
<protein>
    <submittedName>
        <fullName evidence="2">Putative 30.6 kDa protein in fumA 3'region</fullName>
        <ecNumber evidence="2">3.5.1.-</ecNumber>
    </submittedName>
</protein>
<feature type="domain" description="NodB homology" evidence="1">
    <location>
        <begin position="27"/>
        <end position="205"/>
    </location>
</feature>
<name>A0A2S2E331_9ALTE</name>
<dbReference type="SUPFAM" id="SSF88713">
    <property type="entry name" value="Glycoside hydrolase/deacetylase"/>
    <property type="match status" value="1"/>
</dbReference>
<dbReference type="Pfam" id="PF01522">
    <property type="entry name" value="Polysacc_deac_1"/>
    <property type="match status" value="1"/>
</dbReference>
<sequence length="211" mass="24676">MTYLLNWPWLQRCLAPWLLKRQSPRRKQLFLTFDDGPTPEVTPSLLALLTETGARATFFMLGQQVERYPSLTAQIHAQGHTLANHSFDHAPFHRISHQQKIQQVARTNAVIEAITHRSCRWFRAPQGRWDLRLLLYLARKGMTAVHWSRDSMDFRKWPPERLVQEFDSHPPVNGDIILFHDDDDRCVEALKTLIPRWQAQGFELCALESRS</sequence>
<dbReference type="PROSITE" id="PS51677">
    <property type="entry name" value="NODB"/>
    <property type="match status" value="1"/>
</dbReference>
<dbReference type="EC" id="3.5.1.-" evidence="2"/>
<evidence type="ECO:0000313" key="2">
    <source>
        <dbReference type="EMBL" id="AWL11660.1"/>
    </source>
</evidence>
<reference evidence="2 3" key="1">
    <citation type="submission" date="2018-05" db="EMBL/GenBank/DDBJ databases">
        <title>Salinimonas sp. HMF8227 Genome sequencing and assembly.</title>
        <authorList>
            <person name="Kang H."/>
            <person name="Kang J."/>
            <person name="Cha I."/>
            <person name="Kim H."/>
            <person name="Joh K."/>
        </authorList>
    </citation>
    <scope>NUCLEOTIDE SEQUENCE [LARGE SCALE GENOMIC DNA]</scope>
    <source>
        <strain evidence="2 3">HMF8227</strain>
    </source>
</reference>
<evidence type="ECO:0000313" key="3">
    <source>
        <dbReference type="Proteomes" id="UP000245728"/>
    </source>
</evidence>